<keyword evidence="1" id="KW-1133">Transmembrane helix</keyword>
<dbReference type="STRING" id="61635.BN85305110"/>
<evidence type="ECO:0008006" key="4">
    <source>
        <dbReference type="Google" id="ProtNLM"/>
    </source>
</evidence>
<dbReference type="EMBL" id="FO681348">
    <property type="protein sequence ID" value="CCV65532.1"/>
    <property type="molecule type" value="Genomic_DNA"/>
</dbReference>
<organism evidence="2 3">
    <name type="scientific">Acholeplasma brassicae</name>
    <dbReference type="NCBI Taxonomy" id="61635"/>
    <lineage>
        <taxon>Bacteria</taxon>
        <taxon>Bacillati</taxon>
        <taxon>Mycoplasmatota</taxon>
        <taxon>Mollicutes</taxon>
        <taxon>Acholeplasmatales</taxon>
        <taxon>Acholeplasmataceae</taxon>
        <taxon>Acholeplasma</taxon>
    </lineage>
</organism>
<evidence type="ECO:0000313" key="3">
    <source>
        <dbReference type="Proteomes" id="UP000032737"/>
    </source>
</evidence>
<feature type="transmembrane region" description="Helical" evidence="1">
    <location>
        <begin position="204"/>
        <end position="222"/>
    </location>
</feature>
<keyword evidence="1" id="KW-0812">Transmembrane</keyword>
<accession>U4KMS7</accession>
<gene>
    <name evidence="2" type="ORF">BN85305110</name>
</gene>
<protein>
    <recommendedName>
        <fullName evidence="4">DUF1189 domain-containing protein</fullName>
    </recommendedName>
</protein>
<feature type="transmembrane region" description="Helical" evidence="1">
    <location>
        <begin position="165"/>
        <end position="192"/>
    </location>
</feature>
<reference evidence="2 3" key="1">
    <citation type="journal article" date="2013" name="J. Mol. Microbiol. Biotechnol.">
        <title>Analysis of the Complete Genomes of Acholeplasma brassicae , A. palmae and A. laidlawii and Their Comparison to the Obligate Parasites from ' Candidatus Phytoplasma'.</title>
        <authorList>
            <person name="Kube M."/>
            <person name="Siewert C."/>
            <person name="Migdoll A.M."/>
            <person name="Duduk B."/>
            <person name="Holz S."/>
            <person name="Rabus R."/>
            <person name="Seemuller E."/>
            <person name="Mitrovic J."/>
            <person name="Muller I."/>
            <person name="Buttner C."/>
            <person name="Reinhardt R."/>
        </authorList>
    </citation>
    <scope>NUCLEOTIDE SEQUENCE [LARGE SCALE GENOMIC DNA]</scope>
    <source>
        <strain evidence="3">0502</strain>
    </source>
</reference>
<evidence type="ECO:0000256" key="1">
    <source>
        <dbReference type="SAM" id="Phobius"/>
    </source>
</evidence>
<name>U4KMS7_9MOLU</name>
<sequence length="261" mass="29775">MIKRLNISLFSPGKIAFFLKDKKRYVLGYLFLLTMVLTIPTAIELSFDSGLSSSELSQLSTQVEKQNIDCNITSGVLSNACEITPFNLGPFVVTTTASNDSEYYLVLAQNGVQFSFMNQTLIELSYQDLNLENIDLSLTNETDKETFEQAIVTLFDNTRTQRNTIFVISSFFADYTLFIILALLIAFVYGMMPQRLKYPYRFKMAVYSLSPYVVILLIGKLYGVDELFFIGLFLPYIYMRLAYTGLLNMSKIVIKKEESKD</sequence>
<dbReference type="RefSeq" id="WP_030004387.1">
    <property type="nucleotide sequence ID" value="NC_022549.1"/>
</dbReference>
<dbReference type="Pfam" id="PF06691">
    <property type="entry name" value="DUF1189"/>
    <property type="match status" value="1"/>
</dbReference>
<feature type="transmembrane region" description="Helical" evidence="1">
    <location>
        <begin position="228"/>
        <end position="247"/>
    </location>
</feature>
<evidence type="ECO:0000313" key="2">
    <source>
        <dbReference type="EMBL" id="CCV65532.1"/>
    </source>
</evidence>
<dbReference type="InterPro" id="IPR009574">
    <property type="entry name" value="DUF1189"/>
</dbReference>
<dbReference type="AlphaFoldDB" id="U4KMS7"/>
<proteinExistence type="predicted"/>
<dbReference type="HOGENOM" id="CLU_1064059_0_0_14"/>
<feature type="transmembrane region" description="Helical" evidence="1">
    <location>
        <begin position="25"/>
        <end position="43"/>
    </location>
</feature>
<keyword evidence="3" id="KW-1185">Reference proteome</keyword>
<keyword evidence="1" id="KW-0472">Membrane</keyword>
<dbReference type="Proteomes" id="UP000032737">
    <property type="component" value="Chromosome"/>
</dbReference>
<dbReference type="KEGG" id="abra:BN85305110"/>